<protein>
    <submittedName>
        <fullName evidence="2">Uncharacterized protein</fullName>
    </submittedName>
</protein>
<evidence type="ECO:0000256" key="1">
    <source>
        <dbReference type="SAM" id="MobiDB-lite"/>
    </source>
</evidence>
<sequence length="97" mass="10834">MKSYMTDNNNCEDTSEQNGGVPEFSGCIEHTQHSTTNSSGKRVEQQVSEGMRNIDKTGLQGKLKAWIYQHGHLCCTKLHCQKLRCFDEPSTDILGNG</sequence>
<comment type="caution">
    <text evidence="2">The sequence shown here is derived from an EMBL/GenBank/DDBJ whole genome shotgun (WGS) entry which is preliminary data.</text>
</comment>
<dbReference type="Proteomes" id="UP000596742">
    <property type="component" value="Unassembled WGS sequence"/>
</dbReference>
<accession>A0A8B6DB14</accession>
<proteinExistence type="predicted"/>
<gene>
    <name evidence="2" type="ORF">MGAL_10B062152</name>
</gene>
<feature type="region of interest" description="Disordered" evidence="1">
    <location>
        <begin position="1"/>
        <end position="47"/>
    </location>
</feature>
<dbReference type="EMBL" id="UYJE01003118">
    <property type="protein sequence ID" value="VDI16684.1"/>
    <property type="molecule type" value="Genomic_DNA"/>
</dbReference>
<feature type="compositionally biased region" description="Polar residues" evidence="1">
    <location>
        <begin position="33"/>
        <end position="47"/>
    </location>
</feature>
<evidence type="ECO:0000313" key="2">
    <source>
        <dbReference type="EMBL" id="VDI16684.1"/>
    </source>
</evidence>
<evidence type="ECO:0000313" key="3">
    <source>
        <dbReference type="Proteomes" id="UP000596742"/>
    </source>
</evidence>
<keyword evidence="3" id="KW-1185">Reference proteome</keyword>
<reference evidence="2" key="1">
    <citation type="submission" date="2018-11" db="EMBL/GenBank/DDBJ databases">
        <authorList>
            <person name="Alioto T."/>
            <person name="Alioto T."/>
        </authorList>
    </citation>
    <scope>NUCLEOTIDE SEQUENCE</scope>
</reference>
<name>A0A8B6DB14_MYTGA</name>
<dbReference type="OrthoDB" id="6114255at2759"/>
<organism evidence="2 3">
    <name type="scientific">Mytilus galloprovincialis</name>
    <name type="common">Mediterranean mussel</name>
    <dbReference type="NCBI Taxonomy" id="29158"/>
    <lineage>
        <taxon>Eukaryota</taxon>
        <taxon>Metazoa</taxon>
        <taxon>Spiralia</taxon>
        <taxon>Lophotrochozoa</taxon>
        <taxon>Mollusca</taxon>
        <taxon>Bivalvia</taxon>
        <taxon>Autobranchia</taxon>
        <taxon>Pteriomorphia</taxon>
        <taxon>Mytilida</taxon>
        <taxon>Mytiloidea</taxon>
        <taxon>Mytilidae</taxon>
        <taxon>Mytilinae</taxon>
        <taxon>Mytilus</taxon>
    </lineage>
</organism>
<dbReference type="AlphaFoldDB" id="A0A8B6DB14"/>
<feature type="compositionally biased region" description="Polar residues" evidence="1">
    <location>
        <begin position="1"/>
        <end position="18"/>
    </location>
</feature>